<dbReference type="GO" id="GO:0007032">
    <property type="term" value="P:endosome organization"/>
    <property type="evidence" value="ECO:0007669"/>
    <property type="project" value="TreeGrafter"/>
</dbReference>
<dbReference type="AlphaFoldDB" id="A0A2J7PXZ5"/>
<name>A0A2J7PXZ5_9NEOP</name>
<feature type="domain" description="WASH complex subunit 7 central" evidence="1">
    <location>
        <begin position="598"/>
        <end position="941"/>
    </location>
</feature>
<dbReference type="EMBL" id="NEVH01020852">
    <property type="protein sequence ID" value="PNF21205.1"/>
    <property type="molecule type" value="Genomic_DNA"/>
</dbReference>
<evidence type="ECO:0000313" key="5">
    <source>
        <dbReference type="Proteomes" id="UP000235965"/>
    </source>
</evidence>
<dbReference type="GO" id="GO:0071203">
    <property type="term" value="C:WASH complex"/>
    <property type="evidence" value="ECO:0007669"/>
    <property type="project" value="InterPro"/>
</dbReference>
<evidence type="ECO:0000259" key="3">
    <source>
        <dbReference type="Pfam" id="PF14746"/>
    </source>
</evidence>
<evidence type="ECO:0000313" key="4">
    <source>
        <dbReference type="EMBL" id="PNF21205.1"/>
    </source>
</evidence>
<dbReference type="InterPro" id="IPR028282">
    <property type="entry name" value="WASH-7_central"/>
</dbReference>
<dbReference type="InterPro" id="IPR027307">
    <property type="entry name" value="WASH7"/>
</dbReference>
<proteinExistence type="predicted"/>
<accession>A0A2J7PXZ5</accession>
<dbReference type="PANTHER" id="PTHR31409">
    <property type="entry name" value="WASH COMPLEX SUBUNIT 4"/>
    <property type="match status" value="1"/>
</dbReference>
<dbReference type="InParanoid" id="A0A2J7PXZ5"/>
<dbReference type="OrthoDB" id="10261210at2759"/>
<feature type="domain" description="WASH complex subunit 4 N-terminal" evidence="2">
    <location>
        <begin position="29"/>
        <end position="597"/>
    </location>
</feature>
<dbReference type="FunCoup" id="A0A2J7PXZ5">
    <property type="interactions" value="1856"/>
</dbReference>
<keyword evidence="5" id="KW-1185">Reference proteome</keyword>
<gene>
    <name evidence="4" type="ORF">B7P43_G05087</name>
</gene>
<dbReference type="Pfam" id="PF14744">
    <property type="entry name" value="WASH-7_mid"/>
    <property type="match status" value="1"/>
</dbReference>
<dbReference type="PANTHER" id="PTHR31409:SF0">
    <property type="entry name" value="WASH COMPLEX SUBUNIT 4"/>
    <property type="match status" value="1"/>
</dbReference>
<sequence>MLAGVEWDYDRLEDGTHKIAGEVQLRSYGRFLEEYGAQLKGIEEALEDSVCDSWDVSLGPIYLQFVPYEHTTLLQLIDTDNKVLNKILVVFATLCAEVRYLKSEAKNKYYDTILFYGEGGEGNLQDGAAQLLLSRMLPHLQELSCFVKRCEQVVVQIVEQLAALYSSSRDATYVINATGIHFQDVFEHLGDILVVLLTLDEVLGNHSTLHDHWIIYKRTVKSVQHDPSKFGVEWEKLKNFENLLSKLENHLLTGKIFQKMVEHSFDGAKGFISKNVTLAEEFNSYLRNSITDLEMKTAEQLDPEHLMLWVKLSAVYVLNFNLFGTIDKKLFKQLWDLNKKIPAVTLVGNMLWFPEQFLLAHLTNMAKLIDKKAQQTVQSRRQTYLQQKSQSLPKEARTFCLQACLWMIQMETTLKQDSTVLKLDDLNQRCGLFLQGVHNACEISCLLKTVTNLHVTLEKPMTKTAVLALCKLVELLKGIQHTYHRHYMTVAESINHVVQHLAYQALSIIVSAKKGVIQDKRYSEKHLDILSSLVLAEKALHGPGTKERRLVARLALSTANQMRTFREDEWASLIGLLHKLDMMCDIQEKIAAACNCSFFYWHRVILPTYFANLYENKMDLHRLMYMFCALQDCILAMERTKHNSSPQVLKKSFDKEICGYLNEQVLQPLCHDIETNLRLHVHSHLQLDDRNPFRVGIMDFTFLLRLKPLLFFDRYIDIRGFVEHYLEQTFYNLTTVALHDWKTYGEMRSLALHKYGLSTVEDHLPSQTLEQGLDVLEIMRNIHIFVSKYLYNLNNQIFVEQSSNNKHLNTINIRHVANSIRTHGTGIMNTTVNFTYQFLRKKFFIFSQFMYDEHIKSRLIKDIRYFRENKTRLEQKYSYDRADKFNKGIRKLGLTADGLSYLDQFRMLISHIGNAMGYIRMIRSGGLHCCSNAICFIPDLEDIVSFEDLCKQEGLSSPCQEAAHRLDQVIGTLARNFAEGTEYFKLLVGVFASVFRDPKNVHLRNFHIIVPPLTINFVEHSITCKEKMSKKNKVGAAFTDDGFAMGIAYILKLLDQYEEFDSLHWFQSVREKYSMDKASLGKHKSVVSKEDEKLQQTMTLTARRLDIYQQEFDLLYYSLSSARIFFQKETATQEDDTLKSETGSTNNFQA</sequence>
<evidence type="ECO:0000259" key="2">
    <source>
        <dbReference type="Pfam" id="PF14745"/>
    </source>
</evidence>
<feature type="domain" description="WASH complex subunit 7 C-terminal" evidence="3">
    <location>
        <begin position="960"/>
        <end position="1127"/>
    </location>
</feature>
<reference evidence="4 5" key="1">
    <citation type="submission" date="2017-12" db="EMBL/GenBank/DDBJ databases">
        <title>Hemimetabolous genomes reveal molecular basis of termite eusociality.</title>
        <authorList>
            <person name="Harrison M.C."/>
            <person name="Jongepier E."/>
            <person name="Robertson H.M."/>
            <person name="Arning N."/>
            <person name="Bitard-Feildel T."/>
            <person name="Chao H."/>
            <person name="Childers C.P."/>
            <person name="Dinh H."/>
            <person name="Doddapaneni H."/>
            <person name="Dugan S."/>
            <person name="Gowin J."/>
            <person name="Greiner C."/>
            <person name="Han Y."/>
            <person name="Hu H."/>
            <person name="Hughes D.S.T."/>
            <person name="Huylmans A.-K."/>
            <person name="Kemena C."/>
            <person name="Kremer L.P.M."/>
            <person name="Lee S.L."/>
            <person name="Lopez-Ezquerra A."/>
            <person name="Mallet L."/>
            <person name="Monroy-Kuhn J.M."/>
            <person name="Moser A."/>
            <person name="Murali S.C."/>
            <person name="Muzny D.M."/>
            <person name="Otani S."/>
            <person name="Piulachs M.-D."/>
            <person name="Poelchau M."/>
            <person name="Qu J."/>
            <person name="Schaub F."/>
            <person name="Wada-Katsumata A."/>
            <person name="Worley K.C."/>
            <person name="Xie Q."/>
            <person name="Ylla G."/>
            <person name="Poulsen M."/>
            <person name="Gibbs R.A."/>
            <person name="Schal C."/>
            <person name="Richards S."/>
            <person name="Belles X."/>
            <person name="Korb J."/>
            <person name="Bornberg-Bauer E."/>
        </authorList>
    </citation>
    <scope>NUCLEOTIDE SEQUENCE [LARGE SCALE GENOMIC DNA]</scope>
    <source>
        <tissue evidence="4">Whole body</tissue>
    </source>
</reference>
<evidence type="ECO:0000259" key="1">
    <source>
        <dbReference type="Pfam" id="PF14744"/>
    </source>
</evidence>
<dbReference type="Proteomes" id="UP000235965">
    <property type="component" value="Unassembled WGS sequence"/>
</dbReference>
<dbReference type="GO" id="GO:0005768">
    <property type="term" value="C:endosome"/>
    <property type="evidence" value="ECO:0007669"/>
    <property type="project" value="TreeGrafter"/>
</dbReference>
<dbReference type="STRING" id="105785.A0A2J7PXZ5"/>
<dbReference type="Pfam" id="PF14745">
    <property type="entry name" value="WASH-4_N"/>
    <property type="match status" value="1"/>
</dbReference>
<organism evidence="4 5">
    <name type="scientific">Cryptotermes secundus</name>
    <dbReference type="NCBI Taxonomy" id="105785"/>
    <lineage>
        <taxon>Eukaryota</taxon>
        <taxon>Metazoa</taxon>
        <taxon>Ecdysozoa</taxon>
        <taxon>Arthropoda</taxon>
        <taxon>Hexapoda</taxon>
        <taxon>Insecta</taxon>
        <taxon>Pterygota</taxon>
        <taxon>Neoptera</taxon>
        <taxon>Polyneoptera</taxon>
        <taxon>Dictyoptera</taxon>
        <taxon>Blattodea</taxon>
        <taxon>Blattoidea</taxon>
        <taxon>Termitoidae</taxon>
        <taxon>Kalotermitidae</taxon>
        <taxon>Cryptotermitinae</taxon>
        <taxon>Cryptotermes</taxon>
    </lineage>
</organism>
<dbReference type="InterPro" id="IPR028283">
    <property type="entry name" value="WASH-7_C"/>
</dbReference>
<dbReference type="GO" id="GO:0016197">
    <property type="term" value="P:endosomal transport"/>
    <property type="evidence" value="ECO:0007669"/>
    <property type="project" value="TreeGrafter"/>
</dbReference>
<dbReference type="Pfam" id="PF14746">
    <property type="entry name" value="WASH-7_C"/>
    <property type="match status" value="1"/>
</dbReference>
<dbReference type="InterPro" id="IPR028191">
    <property type="entry name" value="WASH-4_N"/>
</dbReference>
<protein>
    <submittedName>
        <fullName evidence="4">WASH complex subunit 4</fullName>
    </submittedName>
</protein>
<comment type="caution">
    <text evidence="4">The sequence shown here is derived from an EMBL/GenBank/DDBJ whole genome shotgun (WGS) entry which is preliminary data.</text>
</comment>